<keyword evidence="1" id="KW-0808">Transferase</keyword>
<organism evidence="1 2">
    <name type="scientific">Chryseobacterium gallinarum</name>
    <dbReference type="NCBI Taxonomy" id="1324352"/>
    <lineage>
        <taxon>Bacteria</taxon>
        <taxon>Pseudomonadati</taxon>
        <taxon>Bacteroidota</taxon>
        <taxon>Flavobacteriia</taxon>
        <taxon>Flavobacteriales</taxon>
        <taxon>Weeksellaceae</taxon>
        <taxon>Chryseobacterium group</taxon>
        <taxon>Chryseobacterium</taxon>
    </lineage>
</organism>
<keyword evidence="2" id="KW-1185">Reference proteome</keyword>
<proteinExistence type="predicted"/>
<dbReference type="Pfam" id="PF13489">
    <property type="entry name" value="Methyltransf_23"/>
    <property type="match status" value="1"/>
</dbReference>
<protein>
    <submittedName>
        <fullName evidence="1">Class I SAM-dependent methyltransferase</fullName>
    </submittedName>
</protein>
<evidence type="ECO:0000313" key="2">
    <source>
        <dbReference type="Proteomes" id="UP000501570"/>
    </source>
</evidence>
<accession>A0ABX6KS31</accession>
<dbReference type="GO" id="GO:0008168">
    <property type="term" value="F:methyltransferase activity"/>
    <property type="evidence" value="ECO:0007669"/>
    <property type="project" value="UniProtKB-KW"/>
</dbReference>
<name>A0ABX6KS31_CHRGL</name>
<dbReference type="SUPFAM" id="SSF53335">
    <property type="entry name" value="S-adenosyl-L-methionine-dependent methyltransferases"/>
    <property type="match status" value="1"/>
</dbReference>
<dbReference type="RefSeq" id="WP_168238722.1">
    <property type="nucleotide sequence ID" value="NZ_CP050995.1"/>
</dbReference>
<dbReference type="PANTHER" id="PTHR43861:SF6">
    <property type="entry name" value="METHYLTRANSFERASE TYPE 11"/>
    <property type="match status" value="1"/>
</dbReference>
<sequence>MEIEHLIESIAAKNTIHGKKLQKNFLSLKEENNYISDFNTFIKKYKDILEKKNLSFDDSINYYLKMIGDFNEEMLDFTRTGQYRNTSFEEVNKAMYDNPDVMVSHMHGLLLSQFLWKHHYFVYHYFKSNIEKYSPINSYFEIGAGHGLYFEAAMEKIGMDNCTFEALDISESSLELTKSLIKNDKVIYHLKNIFDYTDQDEKKDFITMGEVLEHVEDPLSLLKKVKDLIKPEGTIFITTPTNAPSIDHIYLFNNVQEIRDLIHEAGLEIVDENSFASEDIDIEKAEKRKIAIMYASFLKIKQK</sequence>
<dbReference type="PANTHER" id="PTHR43861">
    <property type="entry name" value="TRANS-ACONITATE 2-METHYLTRANSFERASE-RELATED"/>
    <property type="match status" value="1"/>
</dbReference>
<dbReference type="Gene3D" id="3.40.50.150">
    <property type="entry name" value="Vaccinia Virus protein VP39"/>
    <property type="match status" value="1"/>
</dbReference>
<reference evidence="1 2" key="1">
    <citation type="submission" date="2019-09" db="EMBL/GenBank/DDBJ databases">
        <title>FDA dAtabase for Regulatory Grade micrObial Sequences (FDA-ARGOS): Supporting development and validation of Infectious Disease Dx tests.</title>
        <authorList>
            <person name="Sciortino C."/>
            <person name="Tallon L."/>
            <person name="Sadzewicz L."/>
            <person name="Vavikolanu K."/>
            <person name="Mehta A."/>
            <person name="Aluvathingal J."/>
            <person name="Nadendla S."/>
            <person name="Nandy P."/>
            <person name="Geyer C."/>
            <person name="Yan Y."/>
            <person name="Sichtig H."/>
        </authorList>
    </citation>
    <scope>NUCLEOTIDE SEQUENCE [LARGE SCALE GENOMIC DNA]</scope>
    <source>
        <strain evidence="1 2">FDAARGOS_636</strain>
    </source>
</reference>
<dbReference type="InterPro" id="IPR029063">
    <property type="entry name" value="SAM-dependent_MTases_sf"/>
</dbReference>
<dbReference type="Proteomes" id="UP000501570">
    <property type="component" value="Chromosome"/>
</dbReference>
<evidence type="ECO:0000313" key="1">
    <source>
        <dbReference type="EMBL" id="QIY91427.1"/>
    </source>
</evidence>
<dbReference type="GO" id="GO:0032259">
    <property type="term" value="P:methylation"/>
    <property type="evidence" value="ECO:0007669"/>
    <property type="project" value="UniProtKB-KW"/>
</dbReference>
<keyword evidence="1" id="KW-0489">Methyltransferase</keyword>
<dbReference type="EMBL" id="CP050995">
    <property type="protein sequence ID" value="QIY91427.1"/>
    <property type="molecule type" value="Genomic_DNA"/>
</dbReference>
<gene>
    <name evidence="1" type="ORF">FOB44_12585</name>
</gene>